<dbReference type="EMBL" id="UGPG01000001">
    <property type="protein sequence ID" value="STY43119.1"/>
    <property type="molecule type" value="Genomic_DNA"/>
</dbReference>
<reference evidence="1 2" key="1">
    <citation type="submission" date="2018-06" db="EMBL/GenBank/DDBJ databases">
        <authorList>
            <consortium name="Pathogen Informatics"/>
            <person name="Doyle S."/>
        </authorList>
    </citation>
    <scope>NUCLEOTIDE SEQUENCE [LARGE SCALE GENOMIC DNA]</scope>
    <source>
        <strain evidence="2">NCTC 10815</strain>
    </source>
</reference>
<evidence type="ECO:0008006" key="3">
    <source>
        <dbReference type="Google" id="ProtNLM"/>
    </source>
</evidence>
<protein>
    <recommendedName>
        <fullName evidence="3">Competence protein ComGG</fullName>
    </recommendedName>
</protein>
<sequence>MKVNGFSLPLTLFLLLLLLIAFQGTAQLFQIQYRTEKIIQKQYQAKSHLRLGLENHQKQLSTGTTNFTVEYAKNIIRCQLEESTEQYYTFQAIVKLPKEQSVNLTFYWDKNKKVIHF</sequence>
<dbReference type="RefSeq" id="WP_003756066.1">
    <property type="nucleotide sequence ID" value="NZ_CABKNG010000001.1"/>
</dbReference>
<evidence type="ECO:0000313" key="1">
    <source>
        <dbReference type="EMBL" id="STY43119.1"/>
    </source>
</evidence>
<accession>A0A378M9R1</accession>
<dbReference type="Proteomes" id="UP000254879">
    <property type="component" value="Unassembled WGS sequence"/>
</dbReference>
<evidence type="ECO:0000313" key="2">
    <source>
        <dbReference type="Proteomes" id="UP000254879"/>
    </source>
</evidence>
<gene>
    <name evidence="1" type="ORF">NCTC10815_00403</name>
</gene>
<dbReference type="AlphaFoldDB" id="A0A378M9R1"/>
<organism evidence="1 2">
    <name type="scientific">Listeria grayi</name>
    <name type="common">Listeria murrayi</name>
    <dbReference type="NCBI Taxonomy" id="1641"/>
    <lineage>
        <taxon>Bacteria</taxon>
        <taxon>Bacillati</taxon>
        <taxon>Bacillota</taxon>
        <taxon>Bacilli</taxon>
        <taxon>Bacillales</taxon>
        <taxon>Listeriaceae</taxon>
        <taxon>Listeria</taxon>
    </lineage>
</organism>
<name>A0A378M9R1_LISGR</name>
<proteinExistence type="predicted"/>